<sequence>MVNDRGKIISSQAQRYHITYCRNFDCVDNLIIKLYIHNKHIIRDYIDLGSICSPPYITNSVESRVVRAPNTPYECKDNYY</sequence>
<dbReference type="Proteomes" id="UP000030687">
    <property type="component" value="Unassembled WGS sequence"/>
</dbReference>
<keyword evidence="2" id="KW-1185">Reference proteome</keyword>
<protein>
    <submittedName>
        <fullName evidence="1">Uncharacterized protein</fullName>
    </submittedName>
</protein>
<evidence type="ECO:0000313" key="1">
    <source>
        <dbReference type="EMBL" id="ESR33432.1"/>
    </source>
</evidence>
<dbReference type="KEGG" id="cic:CICLE_v10006349mg"/>
<evidence type="ECO:0000313" key="2">
    <source>
        <dbReference type="Proteomes" id="UP000030687"/>
    </source>
</evidence>
<name>V4RZT6_CITCL</name>
<dbReference type="EMBL" id="KI537036">
    <property type="protein sequence ID" value="ESR33432.1"/>
    <property type="molecule type" value="Genomic_DNA"/>
</dbReference>
<dbReference type="AlphaFoldDB" id="V4RZT6"/>
<organism evidence="1 2">
    <name type="scientific">Citrus clementina</name>
    <name type="common">Clementine</name>
    <name type="synonym">Citrus deliciosa x Citrus sinensis</name>
    <dbReference type="NCBI Taxonomy" id="85681"/>
    <lineage>
        <taxon>Eukaryota</taxon>
        <taxon>Viridiplantae</taxon>
        <taxon>Streptophyta</taxon>
        <taxon>Embryophyta</taxon>
        <taxon>Tracheophyta</taxon>
        <taxon>Spermatophyta</taxon>
        <taxon>Magnoliopsida</taxon>
        <taxon>eudicotyledons</taxon>
        <taxon>Gunneridae</taxon>
        <taxon>Pentapetalae</taxon>
        <taxon>rosids</taxon>
        <taxon>malvids</taxon>
        <taxon>Sapindales</taxon>
        <taxon>Rutaceae</taxon>
        <taxon>Aurantioideae</taxon>
        <taxon>Citrus</taxon>
    </lineage>
</organism>
<proteinExistence type="predicted"/>
<accession>V4RZT6</accession>
<reference evidence="1 2" key="1">
    <citation type="submission" date="2013-10" db="EMBL/GenBank/DDBJ databases">
        <authorList>
            <consortium name="International Citrus Genome Consortium"/>
            <person name="Jenkins J."/>
            <person name="Schmutz J."/>
            <person name="Prochnik S."/>
            <person name="Rokhsar D."/>
            <person name="Gmitter F."/>
            <person name="Ollitrault P."/>
            <person name="Machado M."/>
            <person name="Talon M."/>
            <person name="Wincker P."/>
            <person name="Jaillon O."/>
            <person name="Morgante M."/>
        </authorList>
    </citation>
    <scope>NUCLEOTIDE SEQUENCE</scope>
    <source>
        <strain evidence="2">cv. Clemenules</strain>
    </source>
</reference>
<dbReference type="Gramene" id="ESR33432">
    <property type="protein sequence ID" value="ESR33432"/>
    <property type="gene ID" value="CICLE_v10006349mg"/>
</dbReference>
<dbReference type="InParanoid" id="V4RZT6"/>
<gene>
    <name evidence="1" type="ORF">CICLE_v10006349mg</name>
</gene>